<organism evidence="1 2">
    <name type="scientific">Citrus sinensis</name>
    <name type="common">Sweet orange</name>
    <name type="synonym">Citrus aurantium var. sinensis</name>
    <dbReference type="NCBI Taxonomy" id="2711"/>
    <lineage>
        <taxon>Eukaryota</taxon>
        <taxon>Viridiplantae</taxon>
        <taxon>Streptophyta</taxon>
        <taxon>Embryophyta</taxon>
        <taxon>Tracheophyta</taxon>
        <taxon>Spermatophyta</taxon>
        <taxon>Magnoliopsida</taxon>
        <taxon>eudicotyledons</taxon>
        <taxon>Gunneridae</taxon>
        <taxon>Pentapetalae</taxon>
        <taxon>rosids</taxon>
        <taxon>malvids</taxon>
        <taxon>Sapindales</taxon>
        <taxon>Rutaceae</taxon>
        <taxon>Aurantioideae</taxon>
        <taxon>Citrus</taxon>
    </lineage>
</organism>
<evidence type="ECO:0000313" key="2">
    <source>
        <dbReference type="Proteomes" id="UP000829398"/>
    </source>
</evidence>
<protein>
    <submittedName>
        <fullName evidence="1">Uncharacterized protein</fullName>
    </submittedName>
</protein>
<evidence type="ECO:0000313" key="1">
    <source>
        <dbReference type="EMBL" id="KAH9799529.1"/>
    </source>
</evidence>
<comment type="caution">
    <text evidence="1">The sequence shown here is derived from an EMBL/GenBank/DDBJ whole genome shotgun (WGS) entry which is preliminary data.</text>
</comment>
<proteinExistence type="predicted"/>
<sequence>MAIIGDALRQAFMPKHEYERIREEDKAWVKLQRPFLISALTLICIVVAVCTIVSLKIVFPSDYGRRPFCSDVRLQPLQINVKGEGGDSDLFPGAFYLTDQETVDYYWMVVFIPSTIIFLASIVYLVAGITVAYTAPRRHGCLNVVENNYCASKRGGVRCLSILNAVFAIIFGLLALFLGSSLLTLGTAFFLRRKSAAVFDDGDSDGRNLGVEMLEANPLEVTPDVERRVSEGFKTWMGSSFLSSDEEDEPDDYLEAPPQITHTASNRQRNLFYVSHETGLALGLRLVGPRCLGTAPALLMN</sequence>
<keyword evidence="2" id="KW-1185">Reference proteome</keyword>
<gene>
    <name evidence="1" type="ORF">KPL71_000380</name>
</gene>
<dbReference type="EMBL" id="CM039170">
    <property type="protein sequence ID" value="KAH9799529.1"/>
    <property type="molecule type" value="Genomic_DNA"/>
</dbReference>
<name>A0ACB8NN44_CITSI</name>
<dbReference type="Proteomes" id="UP000829398">
    <property type="component" value="Chromosome 1"/>
</dbReference>
<accession>A0ACB8NN44</accession>
<reference evidence="2" key="1">
    <citation type="journal article" date="2023" name="Hortic. Res.">
        <title>A chromosome-level phased genome enabling allele-level studies in sweet orange: a case study on citrus Huanglongbing tolerance.</title>
        <authorList>
            <person name="Wu B."/>
            <person name="Yu Q."/>
            <person name="Deng Z."/>
            <person name="Duan Y."/>
            <person name="Luo F."/>
            <person name="Gmitter F. Jr."/>
        </authorList>
    </citation>
    <scope>NUCLEOTIDE SEQUENCE [LARGE SCALE GENOMIC DNA]</scope>
    <source>
        <strain evidence="2">cv. Valencia</strain>
    </source>
</reference>